<dbReference type="RefSeq" id="WP_390354549.1">
    <property type="nucleotide sequence ID" value="NZ_JBHUIZ010000005.1"/>
</dbReference>
<accession>A0ABU5C5B3</accession>
<organism evidence="2 3">
    <name type="scientific">Tigheibacillus halophilus</name>
    <dbReference type="NCBI Taxonomy" id="361280"/>
    <lineage>
        <taxon>Bacteria</taxon>
        <taxon>Bacillati</taxon>
        <taxon>Bacillota</taxon>
        <taxon>Bacilli</taxon>
        <taxon>Bacillales</taxon>
        <taxon>Bacillaceae</taxon>
        <taxon>Tigheibacillus</taxon>
    </lineage>
</organism>
<evidence type="ECO:0000256" key="1">
    <source>
        <dbReference type="SAM" id="Phobius"/>
    </source>
</evidence>
<sequence>MKQAVKLILIGLAAGAILAVFLKIIQTTTGNQAYDLLFETDYVPVLKQWHEVPGVGIAFHFLTCIMSVAVLFLLLKPFHLERRFLPYVLVYTIGGAFLYPLTALSARTPELADVAAWGLWTLGHALFSVTVGLLIKFW</sequence>
<gene>
    <name evidence="2" type="ORF">RWE15_08785</name>
</gene>
<evidence type="ECO:0000313" key="2">
    <source>
        <dbReference type="EMBL" id="MDY0394521.1"/>
    </source>
</evidence>
<reference evidence="2 3" key="1">
    <citation type="submission" date="2023-10" db="EMBL/GenBank/DDBJ databases">
        <title>Virgibacillus halophilus 5B73C genome.</title>
        <authorList>
            <person name="Miliotis G."/>
            <person name="Sengupta P."/>
            <person name="Hameed A."/>
            <person name="Chuvochina M."/>
            <person name="Mcdonagh F."/>
            <person name="Simpson A.C."/>
            <person name="Singh N.K."/>
            <person name="Rekha P.D."/>
            <person name="Raman K."/>
            <person name="Hugenholtz P."/>
            <person name="Venkateswaran K."/>
        </authorList>
    </citation>
    <scope>NUCLEOTIDE SEQUENCE [LARGE SCALE GENOMIC DNA]</scope>
    <source>
        <strain evidence="2 3">5B73C</strain>
    </source>
</reference>
<name>A0ABU5C5B3_9BACI</name>
<feature type="transmembrane region" description="Helical" evidence="1">
    <location>
        <begin position="54"/>
        <end position="75"/>
    </location>
</feature>
<keyword evidence="1" id="KW-0812">Transmembrane</keyword>
<keyword evidence="3" id="KW-1185">Reference proteome</keyword>
<evidence type="ECO:0000313" key="3">
    <source>
        <dbReference type="Proteomes" id="UP001281447"/>
    </source>
</evidence>
<feature type="transmembrane region" description="Helical" evidence="1">
    <location>
        <begin position="84"/>
        <end position="102"/>
    </location>
</feature>
<feature type="transmembrane region" description="Helical" evidence="1">
    <location>
        <begin position="114"/>
        <end position="135"/>
    </location>
</feature>
<comment type="caution">
    <text evidence="2">The sequence shown here is derived from an EMBL/GenBank/DDBJ whole genome shotgun (WGS) entry which is preliminary data.</text>
</comment>
<dbReference type="EMBL" id="JAWDIP010000003">
    <property type="protein sequence ID" value="MDY0394521.1"/>
    <property type="molecule type" value="Genomic_DNA"/>
</dbReference>
<protein>
    <submittedName>
        <fullName evidence="2">Uncharacterized protein</fullName>
    </submittedName>
</protein>
<proteinExistence type="predicted"/>
<keyword evidence="1" id="KW-0472">Membrane</keyword>
<keyword evidence="1" id="KW-1133">Transmembrane helix</keyword>
<dbReference type="Proteomes" id="UP001281447">
    <property type="component" value="Unassembled WGS sequence"/>
</dbReference>